<organism evidence="1 2">
    <name type="scientific">Rhododendron simsii</name>
    <name type="common">Sims's rhododendron</name>
    <dbReference type="NCBI Taxonomy" id="118357"/>
    <lineage>
        <taxon>Eukaryota</taxon>
        <taxon>Viridiplantae</taxon>
        <taxon>Streptophyta</taxon>
        <taxon>Embryophyta</taxon>
        <taxon>Tracheophyta</taxon>
        <taxon>Spermatophyta</taxon>
        <taxon>Magnoliopsida</taxon>
        <taxon>eudicotyledons</taxon>
        <taxon>Gunneridae</taxon>
        <taxon>Pentapetalae</taxon>
        <taxon>asterids</taxon>
        <taxon>Ericales</taxon>
        <taxon>Ericaceae</taxon>
        <taxon>Ericoideae</taxon>
        <taxon>Rhodoreae</taxon>
        <taxon>Rhododendron</taxon>
    </lineage>
</organism>
<reference evidence="1" key="1">
    <citation type="submission" date="2019-11" db="EMBL/GenBank/DDBJ databases">
        <authorList>
            <person name="Liu Y."/>
            <person name="Hou J."/>
            <person name="Li T.-Q."/>
            <person name="Guan C.-H."/>
            <person name="Wu X."/>
            <person name="Wu H.-Z."/>
            <person name="Ling F."/>
            <person name="Zhang R."/>
            <person name="Shi X.-G."/>
            <person name="Ren J.-P."/>
            <person name="Chen E.-F."/>
            <person name="Sun J.-M."/>
        </authorList>
    </citation>
    <scope>NUCLEOTIDE SEQUENCE</scope>
    <source>
        <strain evidence="1">Adult_tree_wgs_1</strain>
        <tissue evidence="1">Leaves</tissue>
    </source>
</reference>
<gene>
    <name evidence="1" type="ORF">RHSIM_Rhsim08G0124600</name>
</gene>
<comment type="caution">
    <text evidence="1">The sequence shown here is derived from an EMBL/GenBank/DDBJ whole genome shotgun (WGS) entry which is preliminary data.</text>
</comment>
<sequence length="283" mass="32584">MGAYGAKYLGLPVFIDRSKRDLFQYIKDRTTKQLRSYKESKINHAGCKGNGGLGLHDLETFNQALLAKQGWKLISGTSSLFRQIFKGRYFPRTSFWHANASSQSSWAWKSIVWVRELIDKGWIWQVQSGKDIRVWEDPWLLKNTDFRINGTTPRREDIKKVVDLIDSDTKSWKVSLIRETFNQDDADAIPSIPISYTSQRDRKIWHPSPNGTFSVKSAYYLAKESSSSHRNLQEGQTSSSSVLPTVWKKLWGLSIHPKRKNQSHMFFFSVTLQSKSGSTLHFS</sequence>
<dbReference type="OrthoDB" id="1734132at2759"/>
<evidence type="ECO:0000313" key="2">
    <source>
        <dbReference type="Proteomes" id="UP000626092"/>
    </source>
</evidence>
<name>A0A834GKS3_RHOSS</name>
<accession>A0A834GKS3</accession>
<keyword evidence="2" id="KW-1185">Reference proteome</keyword>
<proteinExistence type="predicted"/>
<dbReference type="EMBL" id="WJXA01000008">
    <property type="protein sequence ID" value="KAF7134747.1"/>
    <property type="molecule type" value="Genomic_DNA"/>
</dbReference>
<dbReference type="AlphaFoldDB" id="A0A834GKS3"/>
<evidence type="ECO:0000313" key="1">
    <source>
        <dbReference type="EMBL" id="KAF7134747.1"/>
    </source>
</evidence>
<dbReference type="Proteomes" id="UP000626092">
    <property type="component" value="Unassembled WGS sequence"/>
</dbReference>
<protein>
    <submittedName>
        <fullName evidence="1">Uncharacterized protein</fullName>
    </submittedName>
</protein>